<keyword evidence="7" id="KW-1185">Reference proteome</keyword>
<accession>A0AAP0KGJ9</accession>
<keyword evidence="2" id="KW-0479">Metal-binding</keyword>
<name>A0AAP0KGJ9_9MAGN</name>
<evidence type="ECO:0000313" key="7">
    <source>
        <dbReference type="Proteomes" id="UP001420932"/>
    </source>
</evidence>
<dbReference type="GO" id="GO:0005506">
    <property type="term" value="F:iron ion binding"/>
    <property type="evidence" value="ECO:0007669"/>
    <property type="project" value="InterPro"/>
</dbReference>
<dbReference type="Pfam" id="PF00067">
    <property type="entry name" value="p450"/>
    <property type="match status" value="1"/>
</dbReference>
<keyword evidence="1" id="KW-0349">Heme</keyword>
<dbReference type="InterPro" id="IPR036396">
    <property type="entry name" value="Cyt_P450_sf"/>
</dbReference>
<evidence type="ECO:0000256" key="4">
    <source>
        <dbReference type="ARBA" id="ARBA00023239"/>
    </source>
</evidence>
<dbReference type="SUPFAM" id="SSF48264">
    <property type="entry name" value="Cytochrome P450"/>
    <property type="match status" value="1"/>
</dbReference>
<gene>
    <name evidence="6" type="ORF">Syun_009934</name>
</gene>
<evidence type="ECO:0000313" key="6">
    <source>
        <dbReference type="EMBL" id="KAK9151625.1"/>
    </source>
</evidence>
<evidence type="ECO:0000256" key="2">
    <source>
        <dbReference type="ARBA" id="ARBA00022723"/>
    </source>
</evidence>
<feature type="region of interest" description="Disordered" evidence="5">
    <location>
        <begin position="1"/>
        <end position="41"/>
    </location>
</feature>
<evidence type="ECO:0008006" key="8">
    <source>
        <dbReference type="Google" id="ProtNLM"/>
    </source>
</evidence>
<dbReference type="GO" id="GO:0019752">
    <property type="term" value="P:carboxylic acid metabolic process"/>
    <property type="evidence" value="ECO:0007669"/>
    <property type="project" value="UniProtKB-ARBA"/>
</dbReference>
<dbReference type="CDD" id="cd11071">
    <property type="entry name" value="CYP74"/>
    <property type="match status" value="1"/>
</dbReference>
<dbReference type="Gene3D" id="1.10.630.10">
    <property type="entry name" value="Cytochrome P450"/>
    <property type="match status" value="1"/>
</dbReference>
<sequence>MATMGAITMSTSLMPRMSSSSPPSSSPSFTPLESPTPSLSSLPVRPLPGSYGLPLIGPLWDRLDYFWFSGQDKFLRKRMDKYKSSVFRTNIPPSFPFFKKTNPKMIAVLDVKAFKSLFDMDVVEKRDVLIGDYMPSTSFTGNMRVGVYLDPSEPKHSQVKEFCTDILKRGSKQWVPELLTNLDTMWNTIEKDVTEKGSSTFVFPLQKAMFRFLTKAIVGADPLPSLGENAYISFDLWLALQILPTQPINILQPLEEIFLHSFSYPFFLVQSGYQKLYNFIKTEGQDVVRRGVSDFGLSEDEAIHNLLFVLGFNAFGGFSVFLPVLLGNLGNDQTGLQTRLREEVRSKIDPTRPISFDSVSELELVQSFVYESLRFQPPVPAQYARARKDFVLYSHEAGFSVKKGELLFGYQPLAMRDAKVFDEPERFVADRFTEWKGGRGLLEYLYWSNGPQTGSPSSANKQCAAKDHVVFTACVIVADLFRRYDSFVGTSGSITAIEKAK</sequence>
<organism evidence="6 7">
    <name type="scientific">Stephania yunnanensis</name>
    <dbReference type="NCBI Taxonomy" id="152371"/>
    <lineage>
        <taxon>Eukaryota</taxon>
        <taxon>Viridiplantae</taxon>
        <taxon>Streptophyta</taxon>
        <taxon>Embryophyta</taxon>
        <taxon>Tracheophyta</taxon>
        <taxon>Spermatophyta</taxon>
        <taxon>Magnoliopsida</taxon>
        <taxon>Ranunculales</taxon>
        <taxon>Menispermaceae</taxon>
        <taxon>Menispermoideae</taxon>
        <taxon>Cissampelideae</taxon>
        <taxon>Stephania</taxon>
    </lineage>
</organism>
<feature type="compositionally biased region" description="Low complexity" evidence="5">
    <location>
        <begin position="9"/>
        <end position="41"/>
    </location>
</feature>
<protein>
    <recommendedName>
        <fullName evidence="8">Cytochrome P450</fullName>
    </recommendedName>
</protein>
<dbReference type="Proteomes" id="UP001420932">
    <property type="component" value="Unassembled WGS sequence"/>
</dbReference>
<evidence type="ECO:0000256" key="5">
    <source>
        <dbReference type="SAM" id="MobiDB-lite"/>
    </source>
</evidence>
<dbReference type="EMBL" id="JBBNAF010000004">
    <property type="protein sequence ID" value="KAK9151625.1"/>
    <property type="molecule type" value="Genomic_DNA"/>
</dbReference>
<evidence type="ECO:0000256" key="3">
    <source>
        <dbReference type="ARBA" id="ARBA00023004"/>
    </source>
</evidence>
<proteinExistence type="predicted"/>
<dbReference type="GO" id="GO:0044550">
    <property type="term" value="P:secondary metabolite biosynthetic process"/>
    <property type="evidence" value="ECO:0007669"/>
    <property type="project" value="UniProtKB-ARBA"/>
</dbReference>
<keyword evidence="4" id="KW-0456">Lyase</keyword>
<dbReference type="GO" id="GO:0016829">
    <property type="term" value="F:lyase activity"/>
    <property type="evidence" value="ECO:0007669"/>
    <property type="project" value="UniProtKB-KW"/>
</dbReference>
<dbReference type="GO" id="GO:0016125">
    <property type="term" value="P:sterol metabolic process"/>
    <property type="evidence" value="ECO:0007669"/>
    <property type="project" value="TreeGrafter"/>
</dbReference>
<reference evidence="6 7" key="1">
    <citation type="submission" date="2024-01" db="EMBL/GenBank/DDBJ databases">
        <title>Genome assemblies of Stephania.</title>
        <authorList>
            <person name="Yang L."/>
        </authorList>
    </citation>
    <scope>NUCLEOTIDE SEQUENCE [LARGE SCALE GENOMIC DNA]</scope>
    <source>
        <strain evidence="6">YNDBR</strain>
        <tissue evidence="6">Leaf</tissue>
    </source>
</reference>
<dbReference type="GO" id="GO:0004497">
    <property type="term" value="F:monooxygenase activity"/>
    <property type="evidence" value="ECO:0007669"/>
    <property type="project" value="InterPro"/>
</dbReference>
<dbReference type="FunFam" id="1.10.630.10:FF:000024">
    <property type="entry name" value="Allene oxide synthase, chloroplastic"/>
    <property type="match status" value="1"/>
</dbReference>
<comment type="caution">
    <text evidence="6">The sequence shown here is derived from an EMBL/GenBank/DDBJ whole genome shotgun (WGS) entry which is preliminary data.</text>
</comment>
<dbReference type="PANTHER" id="PTHR24286">
    <property type="entry name" value="CYTOCHROME P450 26"/>
    <property type="match status" value="1"/>
</dbReference>
<dbReference type="AlphaFoldDB" id="A0AAP0KGJ9"/>
<keyword evidence="3" id="KW-0408">Iron</keyword>
<evidence type="ECO:0000256" key="1">
    <source>
        <dbReference type="ARBA" id="ARBA00022617"/>
    </source>
</evidence>
<dbReference type="GO" id="GO:0020037">
    <property type="term" value="F:heme binding"/>
    <property type="evidence" value="ECO:0007669"/>
    <property type="project" value="InterPro"/>
</dbReference>
<dbReference type="PANTHER" id="PTHR24286:SF49">
    <property type="entry name" value="INACTIVE LINOLENATE HYDROPEROXIDE LYASE-RELATED"/>
    <property type="match status" value="1"/>
</dbReference>
<dbReference type="GO" id="GO:0016705">
    <property type="term" value="F:oxidoreductase activity, acting on paired donors, with incorporation or reduction of molecular oxygen"/>
    <property type="evidence" value="ECO:0007669"/>
    <property type="project" value="InterPro"/>
</dbReference>
<dbReference type="InterPro" id="IPR001128">
    <property type="entry name" value="Cyt_P450"/>
</dbReference>